<evidence type="ECO:0000313" key="3">
    <source>
        <dbReference type="EMBL" id="KAK9769349.1"/>
    </source>
</evidence>
<dbReference type="InterPro" id="IPR000719">
    <property type="entry name" value="Prot_kinase_dom"/>
</dbReference>
<feature type="domain" description="Protein kinase" evidence="2">
    <location>
        <begin position="94"/>
        <end position="430"/>
    </location>
</feature>
<dbReference type="PANTHER" id="PTHR24359">
    <property type="entry name" value="SERINE/THREONINE-PROTEIN KINASE SBK1"/>
    <property type="match status" value="1"/>
</dbReference>
<dbReference type="EMBL" id="JARVKM010000133">
    <property type="protein sequence ID" value="KAK9769349.1"/>
    <property type="molecule type" value="Genomic_DNA"/>
</dbReference>
<dbReference type="Pfam" id="PF00069">
    <property type="entry name" value="Pkinase"/>
    <property type="match status" value="1"/>
</dbReference>
<keyword evidence="4" id="KW-1185">Reference proteome</keyword>
<sequence>MAEAKTLYTRIWQSLQKDCSDAKNCFLPLSSQRDILTPDLIDLDLSQVKDHAFEDEREIAEYINSSSKQLYAILVMLNKQATITDFMRQGIKDEHLPFQLRAGQTGPLESHRKNYKVKIHESHHAFREQNGDYFALKELHSRIKPIFEDELENLRKLKPHHNLVNLLAAFSRKSTFYFLFPWANGGNLKDFWEEVTSPVFEDWVHWVAQQCAGLADGLAEIHDVKPVASGISEAEVFTDDGKNFGRHGDIKPENVLVFKKDPADGGNVDKGTLKLCDFGLTVFHSLRSRSTDRASAQPQSLTYNAPEGDADRTISRRYDTWCLGCLYLELITWLLRGKTGLETFSANRREEHGVRRNVTSDQFFKLHSRYNSIYKTKKAVVNWIQELQALETCSDFIYDFLDYVRDHMLQSNQSNRDIGHAVRDRFQALYKKCDNEGYLRGKNRRTSGHGGSSTEPAPGLARSRSRRFKRSIESDEQTYIDPPSHGKRNKGS</sequence>
<gene>
    <name evidence="3" type="ORF">SCAR479_13982</name>
</gene>
<dbReference type="Proteomes" id="UP001465668">
    <property type="component" value="Unassembled WGS sequence"/>
</dbReference>
<evidence type="ECO:0000256" key="1">
    <source>
        <dbReference type="SAM" id="MobiDB-lite"/>
    </source>
</evidence>
<organism evidence="3 4">
    <name type="scientific">Seiridium cardinale</name>
    <dbReference type="NCBI Taxonomy" id="138064"/>
    <lineage>
        <taxon>Eukaryota</taxon>
        <taxon>Fungi</taxon>
        <taxon>Dikarya</taxon>
        <taxon>Ascomycota</taxon>
        <taxon>Pezizomycotina</taxon>
        <taxon>Sordariomycetes</taxon>
        <taxon>Xylariomycetidae</taxon>
        <taxon>Amphisphaeriales</taxon>
        <taxon>Sporocadaceae</taxon>
        <taxon>Seiridium</taxon>
    </lineage>
</organism>
<dbReference type="CDD" id="cd00180">
    <property type="entry name" value="PKc"/>
    <property type="match status" value="1"/>
</dbReference>
<proteinExistence type="predicted"/>
<dbReference type="PROSITE" id="PS50011">
    <property type="entry name" value="PROTEIN_KINASE_DOM"/>
    <property type="match status" value="1"/>
</dbReference>
<comment type="caution">
    <text evidence="3">The sequence shown here is derived from an EMBL/GenBank/DDBJ whole genome shotgun (WGS) entry which is preliminary data.</text>
</comment>
<dbReference type="InterPro" id="IPR011009">
    <property type="entry name" value="Kinase-like_dom_sf"/>
</dbReference>
<reference evidence="3 4" key="1">
    <citation type="submission" date="2024-02" db="EMBL/GenBank/DDBJ databases">
        <title>First draft genome assembly of two strains of Seiridium cardinale.</title>
        <authorList>
            <person name="Emiliani G."/>
            <person name="Scali E."/>
        </authorList>
    </citation>
    <scope>NUCLEOTIDE SEQUENCE [LARGE SCALE GENOMIC DNA]</scope>
    <source>
        <strain evidence="3 4">BM-138-000479</strain>
    </source>
</reference>
<name>A0ABR2X6G8_9PEZI</name>
<evidence type="ECO:0000259" key="2">
    <source>
        <dbReference type="PROSITE" id="PS50011"/>
    </source>
</evidence>
<accession>A0ABR2X6G8</accession>
<dbReference type="SUPFAM" id="SSF56112">
    <property type="entry name" value="Protein kinase-like (PK-like)"/>
    <property type="match status" value="1"/>
</dbReference>
<protein>
    <recommendedName>
        <fullName evidence="2">Protein kinase domain-containing protein</fullName>
    </recommendedName>
</protein>
<dbReference type="Gene3D" id="1.10.510.10">
    <property type="entry name" value="Transferase(Phosphotransferase) domain 1"/>
    <property type="match status" value="1"/>
</dbReference>
<feature type="region of interest" description="Disordered" evidence="1">
    <location>
        <begin position="439"/>
        <end position="492"/>
    </location>
</feature>
<dbReference type="SMART" id="SM00220">
    <property type="entry name" value="S_TKc"/>
    <property type="match status" value="1"/>
</dbReference>
<evidence type="ECO:0000313" key="4">
    <source>
        <dbReference type="Proteomes" id="UP001465668"/>
    </source>
</evidence>
<dbReference type="PANTHER" id="PTHR24359:SF37">
    <property type="entry name" value="PROTEIN KINASE DOMAIN-CONTAINING PROTEIN"/>
    <property type="match status" value="1"/>
</dbReference>